<dbReference type="OrthoDB" id="266141at2759"/>
<evidence type="ECO:0000256" key="1">
    <source>
        <dbReference type="ARBA" id="ARBA00022441"/>
    </source>
</evidence>
<dbReference type="Proteomes" id="UP000515908">
    <property type="component" value="Chromosome 15"/>
</dbReference>
<dbReference type="VEuPathDB" id="TriTrypDB:ADEAN_000745200"/>
<dbReference type="SUPFAM" id="SSF50965">
    <property type="entry name" value="Galactose oxidase, central domain"/>
    <property type="match status" value="1"/>
</dbReference>
<gene>
    <name evidence="4" type="ORF">ADEAN_000745200</name>
</gene>
<dbReference type="EMBL" id="LR877159">
    <property type="protein sequence ID" value="CAD2219938.1"/>
    <property type="molecule type" value="Genomic_DNA"/>
</dbReference>
<evidence type="ECO:0000313" key="5">
    <source>
        <dbReference type="Proteomes" id="UP000515908"/>
    </source>
</evidence>
<dbReference type="SUPFAM" id="SSF117281">
    <property type="entry name" value="Kelch motif"/>
    <property type="match status" value="1"/>
</dbReference>
<evidence type="ECO:0000313" key="4">
    <source>
        <dbReference type="EMBL" id="CAD2219938.1"/>
    </source>
</evidence>
<keyword evidence="5" id="KW-1185">Reference proteome</keyword>
<organism evidence="4 5">
    <name type="scientific">Angomonas deanei</name>
    <dbReference type="NCBI Taxonomy" id="59799"/>
    <lineage>
        <taxon>Eukaryota</taxon>
        <taxon>Discoba</taxon>
        <taxon>Euglenozoa</taxon>
        <taxon>Kinetoplastea</taxon>
        <taxon>Metakinetoplastina</taxon>
        <taxon>Trypanosomatida</taxon>
        <taxon>Trypanosomatidae</taxon>
        <taxon>Strigomonadinae</taxon>
        <taxon>Angomonas</taxon>
    </lineage>
</organism>
<dbReference type="Pfam" id="PF24681">
    <property type="entry name" value="Kelch_KLHDC2_KLHL20_DRC7"/>
    <property type="match status" value="2"/>
</dbReference>
<evidence type="ECO:0000256" key="2">
    <source>
        <dbReference type="ARBA" id="ARBA00022737"/>
    </source>
</evidence>
<dbReference type="PANTHER" id="PTHR46093">
    <property type="entry name" value="ACYL-COA-BINDING DOMAIN-CONTAINING PROTEIN 5"/>
    <property type="match status" value="1"/>
</dbReference>
<evidence type="ECO:0000256" key="3">
    <source>
        <dbReference type="SAM" id="MobiDB-lite"/>
    </source>
</evidence>
<keyword evidence="2" id="KW-0677">Repeat</keyword>
<feature type="region of interest" description="Disordered" evidence="3">
    <location>
        <begin position="248"/>
        <end position="267"/>
    </location>
</feature>
<dbReference type="InterPro" id="IPR015915">
    <property type="entry name" value="Kelch-typ_b-propeller"/>
</dbReference>
<accession>A0A7G2CJA2</accession>
<sequence length="467" mass="52056">MESILLHPFKDSEFKWSSDSVCRIPENSSPCDRPTPRFGHTAVCYENDMIIFGGKDEDGFLQDLFCYNIPTRQWVSECCVEGDPVAGCPPARSGHTAVQYGEHMYVLSGGIREDGLCADDFWRLNLKTLKWEKLCDRLPFSPRRGHTSHVLLAEDTGGRTENDMMVTFGGLATVNPCKPRSADPPVQAGYVGATPFVSIPSNDILLYKFKCQKWCHLTTCGDLPPPRHFHVSQLVEKSAMLLVFGGLTNPPDVPPPDEEEETPEERARRHGVLNDFYMLNLATGMWRRVEAVTPVRPSPRMGCACVYKNGRFAVFGGGSCSFSMEGYEFDCARSTWRPFRIQCEPQCSRPTVVYACNRLLFFGGLMANGELSPLLLELPMKPLSLQNLCMLTLKREIWMQQWNTKPEPKCGPCDGNRCGSCRMLSPTSPPAVVSPGSRPFSLTPSLSRPVSVPRITPHINNVSPPRA</sequence>
<dbReference type="Gene3D" id="2.120.10.80">
    <property type="entry name" value="Kelch-type beta propeller"/>
    <property type="match status" value="2"/>
</dbReference>
<dbReference type="AlphaFoldDB" id="A0A7G2CJA2"/>
<proteinExistence type="predicted"/>
<reference evidence="4 5" key="1">
    <citation type="submission" date="2020-08" db="EMBL/GenBank/DDBJ databases">
        <authorList>
            <person name="Newling K."/>
            <person name="Davey J."/>
            <person name="Forrester S."/>
        </authorList>
    </citation>
    <scope>NUCLEOTIDE SEQUENCE [LARGE SCALE GENOMIC DNA]</scope>
    <source>
        <strain evidence="5">Crithidia deanei Carvalho (ATCC PRA-265)</strain>
    </source>
</reference>
<keyword evidence="1" id="KW-0880">Kelch repeat</keyword>
<dbReference type="PANTHER" id="PTHR46093:SF18">
    <property type="entry name" value="FIBRONECTIN TYPE-III DOMAIN-CONTAINING PROTEIN"/>
    <property type="match status" value="1"/>
</dbReference>
<protein>
    <submittedName>
        <fullName evidence="4">Galactose oxidase, central domain/Kelch motif containing protein, putative</fullName>
    </submittedName>
</protein>
<dbReference type="InterPro" id="IPR011043">
    <property type="entry name" value="Gal_Oxase/kelch_b-propeller"/>
</dbReference>
<name>A0A7G2CJA2_9TRYP</name>